<dbReference type="SUPFAM" id="SSF55785">
    <property type="entry name" value="PYP-like sensor domain (PAS domain)"/>
    <property type="match status" value="2"/>
</dbReference>
<evidence type="ECO:0000313" key="11">
    <source>
        <dbReference type="Proteomes" id="UP000664122"/>
    </source>
</evidence>
<feature type="domain" description="Signal transduction histidine kinase HWE region" evidence="9">
    <location>
        <begin position="284"/>
        <end position="363"/>
    </location>
</feature>
<dbReference type="InterPro" id="IPR011102">
    <property type="entry name" value="Sig_transdc_His_kinase_HWE"/>
</dbReference>
<dbReference type="GO" id="GO:0004673">
    <property type="term" value="F:protein histidine kinase activity"/>
    <property type="evidence" value="ECO:0007669"/>
    <property type="project" value="UniProtKB-EC"/>
</dbReference>
<gene>
    <name evidence="10" type="ORF">J1C48_10385</name>
</gene>
<evidence type="ECO:0000313" key="10">
    <source>
        <dbReference type="EMBL" id="MBO0662985.1"/>
    </source>
</evidence>
<keyword evidence="8" id="KW-0067">ATP-binding</keyword>
<evidence type="ECO:0000256" key="6">
    <source>
        <dbReference type="ARBA" id="ARBA00022741"/>
    </source>
</evidence>
<reference evidence="10" key="1">
    <citation type="submission" date="2021-03" db="EMBL/GenBank/DDBJ databases">
        <title>Whole genome sequence of Jiella sp. CQZ9-1.</title>
        <authorList>
            <person name="Tuo L."/>
        </authorList>
    </citation>
    <scope>NUCLEOTIDE SEQUENCE</scope>
    <source>
        <strain evidence="10">CQZ9-1</strain>
    </source>
</reference>
<keyword evidence="5" id="KW-0808">Transferase</keyword>
<dbReference type="Gene3D" id="3.30.450.20">
    <property type="entry name" value="PAS domain"/>
    <property type="match status" value="2"/>
</dbReference>
<dbReference type="Pfam" id="PF08448">
    <property type="entry name" value="PAS_4"/>
    <property type="match status" value="2"/>
</dbReference>
<keyword evidence="4" id="KW-0597">Phosphoprotein</keyword>
<dbReference type="Gene3D" id="3.30.565.10">
    <property type="entry name" value="Histidine kinase-like ATPase, C-terminal domain"/>
    <property type="match status" value="1"/>
</dbReference>
<accession>A0A939FWW6</accession>
<proteinExistence type="predicted"/>
<dbReference type="Pfam" id="PF07536">
    <property type="entry name" value="HWE_HK"/>
    <property type="match status" value="1"/>
</dbReference>
<evidence type="ECO:0000256" key="2">
    <source>
        <dbReference type="ARBA" id="ARBA00012438"/>
    </source>
</evidence>
<keyword evidence="7" id="KW-0418">Kinase</keyword>
<dbReference type="InterPro" id="IPR036890">
    <property type="entry name" value="HATPase_C_sf"/>
</dbReference>
<dbReference type="InterPro" id="IPR035965">
    <property type="entry name" value="PAS-like_dom_sf"/>
</dbReference>
<sequence>MPKAIIDCDLRFVAVNQAYERATMLSREALIGRYFFDVLPSSGEARQRVHNSLREVIATGAADTIALVAYEMQLPPERGGGTEMRYWSARHAPIVDAAGNVEFVLLSPNDVTEIATARLQTATLESDTTAMTLWQNAETVEAAYQQTMAKNEEFRRLFSQAPGMIAVFEGAELRPTFASDSFMRFIGGTQLAEKPLLEWLPELRDQPFIAMLHDAMERGESVSRESMKIRLHHPGSPYEAVSLVDFFCNPVRDSDGEIYGVIAQGIDRTEALRAAHHQRTLMDELNHRVKNTLATIQSMARQTFREPVDLDAARYAFEARIMALSRVHNILADRRWEAVPLTALFRHVNQGIDPGRLVLDGGDVMLSPKTGVALAIVIHELFANARLHGALTRADGKIEVSWRHVDDRLVLQWRETSGDGGDGEELRPGFGIRILRSIVSGELGGMVSIELSEGNLICSLDVDTSEVGEIAL</sequence>
<organism evidence="10 11">
    <name type="scientific">Jiella flava</name>
    <dbReference type="NCBI Taxonomy" id="2816857"/>
    <lineage>
        <taxon>Bacteria</taxon>
        <taxon>Pseudomonadati</taxon>
        <taxon>Pseudomonadota</taxon>
        <taxon>Alphaproteobacteria</taxon>
        <taxon>Hyphomicrobiales</taxon>
        <taxon>Aurantimonadaceae</taxon>
        <taxon>Jiella</taxon>
    </lineage>
</organism>
<dbReference type="PANTHER" id="PTHR41523">
    <property type="entry name" value="TWO-COMPONENT SYSTEM SENSOR PROTEIN"/>
    <property type="match status" value="1"/>
</dbReference>
<evidence type="ECO:0000256" key="7">
    <source>
        <dbReference type="ARBA" id="ARBA00022777"/>
    </source>
</evidence>
<dbReference type="AlphaFoldDB" id="A0A939FWW6"/>
<dbReference type="NCBIfam" id="TIGR00229">
    <property type="entry name" value="sensory_box"/>
    <property type="match status" value="1"/>
</dbReference>
<dbReference type="EC" id="2.7.13.3" evidence="2"/>
<evidence type="ECO:0000256" key="8">
    <source>
        <dbReference type="ARBA" id="ARBA00022840"/>
    </source>
</evidence>
<comment type="caution">
    <text evidence="10">The sequence shown here is derived from an EMBL/GenBank/DDBJ whole genome shotgun (WGS) entry which is preliminary data.</text>
</comment>
<dbReference type="Proteomes" id="UP000664122">
    <property type="component" value="Unassembled WGS sequence"/>
</dbReference>
<evidence type="ECO:0000259" key="9">
    <source>
        <dbReference type="SMART" id="SM00911"/>
    </source>
</evidence>
<comment type="catalytic activity">
    <reaction evidence="1">
        <text>ATP + protein L-histidine = ADP + protein N-phospho-L-histidine.</text>
        <dbReference type="EC" id="2.7.13.3"/>
    </reaction>
</comment>
<evidence type="ECO:0000256" key="1">
    <source>
        <dbReference type="ARBA" id="ARBA00000085"/>
    </source>
</evidence>
<evidence type="ECO:0000256" key="5">
    <source>
        <dbReference type="ARBA" id="ARBA00022679"/>
    </source>
</evidence>
<name>A0A939FWW6_9HYPH</name>
<dbReference type="PANTHER" id="PTHR41523:SF7">
    <property type="entry name" value="HISTIDINE KINASE"/>
    <property type="match status" value="1"/>
</dbReference>
<protein>
    <recommendedName>
        <fullName evidence="3">Blue-light-activated histidine kinase</fullName>
        <ecNumber evidence="2">2.7.13.3</ecNumber>
    </recommendedName>
</protein>
<dbReference type="InterPro" id="IPR000014">
    <property type="entry name" value="PAS"/>
</dbReference>
<dbReference type="SMART" id="SM00911">
    <property type="entry name" value="HWE_HK"/>
    <property type="match status" value="1"/>
</dbReference>
<evidence type="ECO:0000256" key="4">
    <source>
        <dbReference type="ARBA" id="ARBA00022553"/>
    </source>
</evidence>
<keyword evidence="11" id="KW-1185">Reference proteome</keyword>
<dbReference type="InterPro" id="IPR013656">
    <property type="entry name" value="PAS_4"/>
</dbReference>
<dbReference type="CDD" id="cd00130">
    <property type="entry name" value="PAS"/>
    <property type="match status" value="1"/>
</dbReference>
<keyword evidence="6" id="KW-0547">Nucleotide-binding</keyword>
<evidence type="ECO:0000256" key="3">
    <source>
        <dbReference type="ARBA" id="ARBA00021740"/>
    </source>
</evidence>
<dbReference type="EMBL" id="JAFMPP010000007">
    <property type="protein sequence ID" value="MBO0662985.1"/>
    <property type="molecule type" value="Genomic_DNA"/>
</dbReference>
<dbReference type="GO" id="GO:0005524">
    <property type="term" value="F:ATP binding"/>
    <property type="evidence" value="ECO:0007669"/>
    <property type="project" value="UniProtKB-KW"/>
</dbReference>